<organism evidence="2 3">
    <name type="scientific">Stephanodiscus triporus</name>
    <dbReference type="NCBI Taxonomy" id="2934178"/>
    <lineage>
        <taxon>Eukaryota</taxon>
        <taxon>Sar</taxon>
        <taxon>Stramenopiles</taxon>
        <taxon>Ochrophyta</taxon>
        <taxon>Bacillariophyta</taxon>
        <taxon>Coscinodiscophyceae</taxon>
        <taxon>Thalassiosirophycidae</taxon>
        <taxon>Stephanodiscales</taxon>
        <taxon>Stephanodiscaceae</taxon>
        <taxon>Stephanodiscus</taxon>
    </lineage>
</organism>
<dbReference type="Proteomes" id="UP001530315">
    <property type="component" value="Unassembled WGS sequence"/>
</dbReference>
<dbReference type="InterPro" id="IPR045034">
    <property type="entry name" value="O-acyltransferase_WSD1-like"/>
</dbReference>
<keyword evidence="1" id="KW-0472">Membrane</keyword>
<feature type="transmembrane region" description="Helical" evidence="1">
    <location>
        <begin position="22"/>
        <end position="40"/>
    </location>
</feature>
<evidence type="ECO:0000313" key="2">
    <source>
        <dbReference type="EMBL" id="KAL3780270.1"/>
    </source>
</evidence>
<evidence type="ECO:0000313" key="3">
    <source>
        <dbReference type="Proteomes" id="UP001530315"/>
    </source>
</evidence>
<dbReference type="EMBL" id="JALLAZ020001122">
    <property type="protein sequence ID" value="KAL3780270.1"/>
    <property type="molecule type" value="Genomic_DNA"/>
</dbReference>
<reference evidence="2 3" key="1">
    <citation type="submission" date="2024-10" db="EMBL/GenBank/DDBJ databases">
        <title>Updated reference genomes for cyclostephanoid diatoms.</title>
        <authorList>
            <person name="Roberts W.R."/>
            <person name="Alverson A.J."/>
        </authorList>
    </citation>
    <scope>NUCLEOTIDE SEQUENCE [LARGE SCALE GENOMIC DNA]</scope>
    <source>
        <strain evidence="2 3">AJA276-08</strain>
    </source>
</reference>
<keyword evidence="1" id="KW-1133">Transmembrane helix</keyword>
<gene>
    <name evidence="2" type="ORF">ACHAW5_001530</name>
</gene>
<accession>A0ABD3P1B4</accession>
<comment type="caution">
    <text evidence="2">The sequence shown here is derived from an EMBL/GenBank/DDBJ whole genome shotgun (WGS) entry which is preliminary data.</text>
</comment>
<name>A0ABD3P1B4_9STRA</name>
<evidence type="ECO:0000256" key="1">
    <source>
        <dbReference type="SAM" id="Phobius"/>
    </source>
</evidence>
<sequence>MDYQGEGKLTQYNMFTGDKQRQSLLIGTLAFLAAATFLAFRKRGNGAKETKRRLSFTSVGLGLGSFPPKANVKEPIINVAVYFAKATDCPSSLDVAQLIIKPWLEYERLSQVPDFDRRIFRPSTLVEIKPVDLIREFHISGDEEFLNQTIVDHLQDTLGAGRDDLPWWEILIIRNAGAGPSACVLRVHHVIGDGLALVAAFEKLKAAEDGGDSNNIPSLSFKNGGIEKSANKPGTLSSMWSLLEATAHCLTLSATKYDDDTAFSRMNHSEMKHSGKRKAVFFPTVPLDFVKKLKTAAGVSVNDILMVAISQAIHDYCKLQNDEILTAKGSAVQCRGLLPVGFPRSRNELNDKSNSMRNKWCMVSCDMGVGHSDIEDRLRHIHAKTTEMKEKPRAFMQLQIQNELGPYVPLSVGPSEECLFAGKMVKSVQLFFDNLLTQVDLISYAGRVYGNIIFDSDQLPNFEDFGRLYVNALADLAKRLKVEAPSEVGKKA</sequence>
<protein>
    <recommendedName>
        <fullName evidence="4">Diacylglycerol O-acyltransferase</fullName>
    </recommendedName>
</protein>
<dbReference type="AlphaFoldDB" id="A0ABD3P1B4"/>
<keyword evidence="3" id="KW-1185">Reference proteome</keyword>
<proteinExistence type="predicted"/>
<keyword evidence="1" id="KW-0812">Transmembrane</keyword>
<dbReference type="PANTHER" id="PTHR31650:SF1">
    <property type="entry name" value="WAX ESTER SYNTHASE_DIACYLGLYCEROL ACYLTRANSFERASE 4-RELATED"/>
    <property type="match status" value="1"/>
</dbReference>
<evidence type="ECO:0008006" key="4">
    <source>
        <dbReference type="Google" id="ProtNLM"/>
    </source>
</evidence>
<dbReference type="PANTHER" id="PTHR31650">
    <property type="entry name" value="O-ACYLTRANSFERASE (WSD1-LIKE) FAMILY PROTEIN"/>
    <property type="match status" value="1"/>
</dbReference>